<keyword evidence="3" id="KW-1185">Reference proteome</keyword>
<evidence type="ECO:0000259" key="1">
    <source>
        <dbReference type="Pfam" id="PF03275"/>
    </source>
</evidence>
<dbReference type="InterPro" id="IPR015899">
    <property type="entry name" value="UDP-GalPyranose_mutase_C"/>
</dbReference>
<dbReference type="GO" id="GO:0008767">
    <property type="term" value="F:UDP-galactopyranose mutase activity"/>
    <property type="evidence" value="ECO:0007669"/>
    <property type="project" value="InterPro"/>
</dbReference>
<dbReference type="Proteomes" id="UP000198418">
    <property type="component" value="Unassembled WGS sequence"/>
</dbReference>
<sequence length="383" mass="43626">MRYCIVGAGFSGAVIGRALAEAGHKVLAIDDRATLGGNCHSERDAETGVMVHIYGPHIFHTGNERVWDYVRRFGDWIPYNHRVQAVSGGRVFSLPVNLLTINQFFNKVMSPAEARAFIAAQAEKIAEPKNFEEQALSMIGPDLYRAFFRGYTRKQWGVEPTQLPASILKRLPVRFTYEDSYFAHPYQAMPREGYTEVVKAILAVDGVELRLSTRFEDVDEKFAHVIYSGPIDRYFDYEYGRLGYRTLDFERFTHRGDYQGTAVLNYCDEEVPFTRITEHKHFAPWERDKLEGSVLYREFSRLCGPEDIPYYPIRQTNEEAMLRRYVSRAESTGGVSFVGRLGSYRYLDMDVTIAEALDASSRMIAAIRDGAKLPAFFVPPLGA</sequence>
<dbReference type="Gene3D" id="3.40.50.720">
    <property type="entry name" value="NAD(P)-binding Rossmann-like Domain"/>
    <property type="match status" value="3"/>
</dbReference>
<dbReference type="GO" id="GO:0050660">
    <property type="term" value="F:flavin adenine dinucleotide binding"/>
    <property type="evidence" value="ECO:0007669"/>
    <property type="project" value="TreeGrafter"/>
</dbReference>
<dbReference type="GO" id="GO:0005829">
    <property type="term" value="C:cytosol"/>
    <property type="evidence" value="ECO:0007669"/>
    <property type="project" value="TreeGrafter"/>
</dbReference>
<accession>A0A212QYB8</accession>
<protein>
    <submittedName>
        <fullName evidence="2">UDP-galactopyranose mutase</fullName>
    </submittedName>
</protein>
<organism evidence="2 3">
    <name type="scientific">Rhodoblastus acidophilus</name>
    <name type="common">Rhodopseudomonas acidophila</name>
    <dbReference type="NCBI Taxonomy" id="1074"/>
    <lineage>
        <taxon>Bacteria</taxon>
        <taxon>Pseudomonadati</taxon>
        <taxon>Pseudomonadota</taxon>
        <taxon>Alphaproteobacteria</taxon>
        <taxon>Hyphomicrobiales</taxon>
        <taxon>Rhodoblastaceae</taxon>
        <taxon>Rhodoblastus</taxon>
    </lineage>
</organism>
<evidence type="ECO:0000313" key="3">
    <source>
        <dbReference type="Proteomes" id="UP000198418"/>
    </source>
</evidence>
<dbReference type="SUPFAM" id="SSF54373">
    <property type="entry name" value="FAD-linked reductases, C-terminal domain"/>
    <property type="match status" value="1"/>
</dbReference>
<name>A0A212QYB8_RHOAC</name>
<dbReference type="Pfam" id="PF03275">
    <property type="entry name" value="GLF"/>
    <property type="match status" value="1"/>
</dbReference>
<dbReference type="OrthoDB" id="9769600at2"/>
<feature type="domain" description="UDP-galactopyranose mutase C-terminal" evidence="1">
    <location>
        <begin position="146"/>
        <end position="346"/>
    </location>
</feature>
<dbReference type="RefSeq" id="WP_088519631.1">
    <property type="nucleotide sequence ID" value="NZ_FYDG01000002.1"/>
</dbReference>
<dbReference type="Pfam" id="PF13450">
    <property type="entry name" value="NAD_binding_8"/>
    <property type="match status" value="1"/>
</dbReference>
<dbReference type="AlphaFoldDB" id="A0A212QYB8"/>
<dbReference type="SUPFAM" id="SSF51971">
    <property type="entry name" value="Nucleotide-binding domain"/>
    <property type="match status" value="1"/>
</dbReference>
<evidence type="ECO:0000313" key="2">
    <source>
        <dbReference type="EMBL" id="SNB64748.1"/>
    </source>
</evidence>
<gene>
    <name evidence="2" type="ORF">SAMN06265338_10286</name>
</gene>
<dbReference type="PANTHER" id="PTHR21197">
    <property type="entry name" value="UDP-GALACTOPYRANOSE MUTASE"/>
    <property type="match status" value="1"/>
</dbReference>
<dbReference type="PANTHER" id="PTHR21197:SF0">
    <property type="entry name" value="UDP-GALACTOPYRANOSE MUTASE"/>
    <property type="match status" value="1"/>
</dbReference>
<dbReference type="EMBL" id="FYDG01000002">
    <property type="protein sequence ID" value="SNB64748.1"/>
    <property type="molecule type" value="Genomic_DNA"/>
</dbReference>
<reference evidence="3" key="1">
    <citation type="submission" date="2017-06" db="EMBL/GenBank/DDBJ databases">
        <authorList>
            <person name="Varghese N."/>
            <person name="Submissions S."/>
        </authorList>
    </citation>
    <scope>NUCLEOTIDE SEQUENCE [LARGE SCALE GENOMIC DNA]</scope>
    <source>
        <strain evidence="3">DSM 137</strain>
    </source>
</reference>
<proteinExistence type="predicted"/>